<name>A0ABN6LDF9_9BACT</name>
<geneLocation type="plasmid" evidence="1 2">
    <name>pPP1</name>
</geneLocation>
<protein>
    <submittedName>
        <fullName evidence="1">Uncharacterized protein</fullName>
    </submittedName>
</protein>
<sequence>MKKQPYFYLPLLVIFMLIGCKSNDVEEGPVIGGELGSFQISAPQLSRGSVNIEVIQSSQEATATPQKATLIVSGVDQMTLEQEPPYNFTLDTKNISDGEKEVAVRLDGGEGVNSKIVKSATLIDNVILTVSVPAGYNEAFKMANSLDDYSQHWYLTDSLGNLLTEEAQWEEGADIAIMTDPSDANFLYKLAIVEKLIGEDENGQTVEVQRLNYQDILSFNDAQLTFELPTSGDIETDTLSRVVVENVPDGVDPQLASVFPLVVSRDGSTVTYNLIAAKGQEIPAQSFIPLVVYFDDADGKLIDDKTAYVGMVQDGMEEFDYTSSDLSTPDGQLKASVKMVEASNITMYTQGTEVMLFGKEFNMPVDAFNLPFGKTLSAGVNSITGDFFAGQYLSDVDGKEVLYELYGSNIVQSSDFFDINVDLNASSTNWNKLTYDQQNFNSTIAMSVNDSGDKQGVITAQFVYNYSVDFSLKFPANVSAVYPIIDGMKSDPVQTIDGVVLGSEVDYPEVGGGAQTLATVSYPFNTPSNTRTTSFSKRWAVNEIRHFPNLLQQYQFYQPIVLKNNLLGEKSPF</sequence>
<dbReference type="EMBL" id="AP025293">
    <property type="protein sequence ID" value="BDD00909.1"/>
    <property type="molecule type" value="Genomic_DNA"/>
</dbReference>
<dbReference type="Proteomes" id="UP001354989">
    <property type="component" value="Plasmid pPP1"/>
</dbReference>
<keyword evidence="2" id="KW-1185">Reference proteome</keyword>
<dbReference type="RefSeq" id="WP_338398144.1">
    <property type="nucleotide sequence ID" value="NZ_AP025293.1"/>
</dbReference>
<dbReference type="PROSITE" id="PS51257">
    <property type="entry name" value="PROKAR_LIPOPROTEIN"/>
    <property type="match status" value="1"/>
</dbReference>
<organism evidence="1 2">
    <name type="scientific">Persicobacter psychrovividus</name>
    <dbReference type="NCBI Taxonomy" id="387638"/>
    <lineage>
        <taxon>Bacteria</taxon>
        <taxon>Pseudomonadati</taxon>
        <taxon>Bacteroidota</taxon>
        <taxon>Cytophagia</taxon>
        <taxon>Cytophagales</taxon>
        <taxon>Persicobacteraceae</taxon>
        <taxon>Persicobacter</taxon>
    </lineage>
</organism>
<gene>
    <name evidence="1" type="ORF">PEPS_31890</name>
</gene>
<accession>A0ABN6LDF9</accession>
<evidence type="ECO:0000313" key="1">
    <source>
        <dbReference type="EMBL" id="BDD00909.1"/>
    </source>
</evidence>
<keyword evidence="1" id="KW-0614">Plasmid</keyword>
<proteinExistence type="predicted"/>
<evidence type="ECO:0000313" key="2">
    <source>
        <dbReference type="Proteomes" id="UP001354989"/>
    </source>
</evidence>
<reference evidence="1 2" key="1">
    <citation type="submission" date="2021-12" db="EMBL/GenBank/DDBJ databases">
        <title>Genome sequencing of bacteria with rrn-lacking chromosome and rrn-plasmid.</title>
        <authorList>
            <person name="Anda M."/>
            <person name="Iwasaki W."/>
        </authorList>
    </citation>
    <scope>NUCLEOTIDE SEQUENCE [LARGE SCALE GENOMIC DNA]</scope>
    <source>
        <strain evidence="1 2">NBRC 101262</strain>
        <plasmid evidence="1 2">pPP1</plasmid>
    </source>
</reference>